<sequence length="70" mass="8304">MRIFPDAGDGYRLYDPLFERELGRILFDAADNWIYDGELLTIEEQEELAGAITVTRKKWTNYSKTYEEEH</sequence>
<evidence type="ECO:0000313" key="1">
    <source>
        <dbReference type="EMBL" id="SDE62918.1"/>
    </source>
</evidence>
<dbReference type="STRING" id="1391627.SAMN05216464_10821"/>
<name>A0A1G7EGY6_9SPHI</name>
<proteinExistence type="predicted"/>
<dbReference type="RefSeq" id="WP_162842666.1">
    <property type="nucleotide sequence ID" value="NZ_FNAI01000008.1"/>
</dbReference>
<evidence type="ECO:0000313" key="2">
    <source>
        <dbReference type="Proteomes" id="UP000199072"/>
    </source>
</evidence>
<keyword evidence="2" id="KW-1185">Reference proteome</keyword>
<dbReference type="AlphaFoldDB" id="A0A1G7EGY6"/>
<dbReference type="Proteomes" id="UP000199072">
    <property type="component" value="Unassembled WGS sequence"/>
</dbReference>
<protein>
    <submittedName>
        <fullName evidence="1">Uncharacterized protein</fullName>
    </submittedName>
</protein>
<reference evidence="1 2" key="1">
    <citation type="submission" date="2016-10" db="EMBL/GenBank/DDBJ databases">
        <authorList>
            <person name="de Groot N.N."/>
        </authorList>
    </citation>
    <scope>NUCLEOTIDE SEQUENCE [LARGE SCALE GENOMIC DNA]</scope>
    <source>
        <strain evidence="1 2">47C3B</strain>
    </source>
</reference>
<gene>
    <name evidence="1" type="ORF">SAMN05216464_10821</name>
</gene>
<accession>A0A1G7EGY6</accession>
<dbReference type="EMBL" id="FNAI01000008">
    <property type="protein sequence ID" value="SDE62918.1"/>
    <property type="molecule type" value="Genomic_DNA"/>
</dbReference>
<organism evidence="1 2">
    <name type="scientific">Mucilaginibacter pineti</name>
    <dbReference type="NCBI Taxonomy" id="1391627"/>
    <lineage>
        <taxon>Bacteria</taxon>
        <taxon>Pseudomonadati</taxon>
        <taxon>Bacteroidota</taxon>
        <taxon>Sphingobacteriia</taxon>
        <taxon>Sphingobacteriales</taxon>
        <taxon>Sphingobacteriaceae</taxon>
        <taxon>Mucilaginibacter</taxon>
    </lineage>
</organism>